<dbReference type="PROSITE" id="PS51257">
    <property type="entry name" value="PROKAR_LIPOPROTEIN"/>
    <property type="match status" value="1"/>
</dbReference>
<name>D3F9Y3_CONWI</name>
<accession>D3F9Y3</accession>
<feature type="signal peptide" evidence="1">
    <location>
        <begin position="1"/>
        <end position="18"/>
    </location>
</feature>
<protein>
    <recommendedName>
        <fullName evidence="4">Lipoprotein</fullName>
    </recommendedName>
</protein>
<keyword evidence="1" id="KW-0732">Signal</keyword>
<sequence length="137" mass="14621" precursor="true">MRRLALSALVAVAALAGAGCGGDYSDLIAVRRSGSLPDARVDLVVNGGGSATCDGGEEQDLRPRLLLDARDIVRELAPEMEQSRVLPRAPNSLLRYDVVTADGEITFSDTDGVRDPDLGRLVQFVRRAAQEVCGLDR</sequence>
<dbReference type="STRING" id="469383.Cwoe_4665"/>
<evidence type="ECO:0000313" key="2">
    <source>
        <dbReference type="EMBL" id="ADB53078.1"/>
    </source>
</evidence>
<feature type="chain" id="PRO_5038572573" description="Lipoprotein" evidence="1">
    <location>
        <begin position="19"/>
        <end position="137"/>
    </location>
</feature>
<evidence type="ECO:0000256" key="1">
    <source>
        <dbReference type="SAM" id="SignalP"/>
    </source>
</evidence>
<reference evidence="2 3" key="1">
    <citation type="journal article" date="2010" name="Stand. Genomic Sci.">
        <title>Complete genome sequence of Conexibacter woesei type strain (ID131577).</title>
        <authorList>
            <person name="Pukall R."/>
            <person name="Lapidus A."/>
            <person name="Glavina Del Rio T."/>
            <person name="Copeland A."/>
            <person name="Tice H."/>
            <person name="Cheng J.-F."/>
            <person name="Lucas S."/>
            <person name="Chen F."/>
            <person name="Nolan M."/>
            <person name="Bruce D."/>
            <person name="Goodwin L."/>
            <person name="Pitluck S."/>
            <person name="Mavromatis K."/>
            <person name="Ivanova N."/>
            <person name="Ovchinnikova G."/>
            <person name="Pati A."/>
            <person name="Chen A."/>
            <person name="Palaniappan K."/>
            <person name="Land M."/>
            <person name="Hauser L."/>
            <person name="Chang Y.-J."/>
            <person name="Jeffries C.D."/>
            <person name="Chain P."/>
            <person name="Meincke L."/>
            <person name="Sims D."/>
            <person name="Brettin T."/>
            <person name="Detter J.C."/>
            <person name="Rohde M."/>
            <person name="Goeker M."/>
            <person name="Bristow J."/>
            <person name="Eisen J.A."/>
            <person name="Markowitz V."/>
            <person name="Kyrpides N.C."/>
            <person name="Klenk H.-P."/>
            <person name="Hugenholtz P."/>
        </authorList>
    </citation>
    <scope>NUCLEOTIDE SEQUENCE [LARGE SCALE GENOMIC DNA]</scope>
    <source>
        <strain evidence="3">DSM 14684 / CIP 108061 / JCM 11494 / NBRC 100937 / ID131577</strain>
    </source>
</reference>
<dbReference type="HOGENOM" id="CLU_1861805_0_0_11"/>
<proteinExistence type="predicted"/>
<dbReference type="AlphaFoldDB" id="D3F9Y3"/>
<keyword evidence="3" id="KW-1185">Reference proteome</keyword>
<dbReference type="EMBL" id="CP001854">
    <property type="protein sequence ID" value="ADB53078.1"/>
    <property type="molecule type" value="Genomic_DNA"/>
</dbReference>
<gene>
    <name evidence="2" type="ordered locus">Cwoe_4665</name>
</gene>
<evidence type="ECO:0000313" key="3">
    <source>
        <dbReference type="Proteomes" id="UP000008229"/>
    </source>
</evidence>
<reference evidence="3" key="2">
    <citation type="submission" date="2010-01" db="EMBL/GenBank/DDBJ databases">
        <title>The complete genome of Conexibacter woesei DSM 14684.</title>
        <authorList>
            <consortium name="US DOE Joint Genome Institute (JGI-PGF)"/>
            <person name="Lucas S."/>
            <person name="Copeland A."/>
            <person name="Lapidus A."/>
            <person name="Glavina del Rio T."/>
            <person name="Dalin E."/>
            <person name="Tice H."/>
            <person name="Bruce D."/>
            <person name="Goodwin L."/>
            <person name="Pitluck S."/>
            <person name="Kyrpides N."/>
            <person name="Mavromatis K."/>
            <person name="Ivanova N."/>
            <person name="Mikhailova N."/>
            <person name="Chertkov O."/>
            <person name="Brettin T."/>
            <person name="Detter J.C."/>
            <person name="Han C."/>
            <person name="Larimer F."/>
            <person name="Land M."/>
            <person name="Hauser L."/>
            <person name="Markowitz V."/>
            <person name="Cheng J.-F."/>
            <person name="Hugenholtz P."/>
            <person name="Woyke T."/>
            <person name="Wu D."/>
            <person name="Pukall R."/>
            <person name="Steenblock K."/>
            <person name="Schneider S."/>
            <person name="Klenk H.-P."/>
            <person name="Eisen J.A."/>
        </authorList>
    </citation>
    <scope>NUCLEOTIDE SEQUENCE [LARGE SCALE GENOMIC DNA]</scope>
    <source>
        <strain evidence="3">DSM 14684 / CIP 108061 / JCM 11494 / NBRC 100937 / ID131577</strain>
    </source>
</reference>
<dbReference type="KEGG" id="cwo:Cwoe_4665"/>
<dbReference type="Proteomes" id="UP000008229">
    <property type="component" value="Chromosome"/>
</dbReference>
<evidence type="ECO:0008006" key="4">
    <source>
        <dbReference type="Google" id="ProtNLM"/>
    </source>
</evidence>
<dbReference type="RefSeq" id="WP_012936129.1">
    <property type="nucleotide sequence ID" value="NC_013739.1"/>
</dbReference>
<organism evidence="2 3">
    <name type="scientific">Conexibacter woesei (strain DSM 14684 / CCUG 47730 / CIP 108061 / JCM 11494 / NBRC 100937 / ID131577)</name>
    <dbReference type="NCBI Taxonomy" id="469383"/>
    <lineage>
        <taxon>Bacteria</taxon>
        <taxon>Bacillati</taxon>
        <taxon>Actinomycetota</taxon>
        <taxon>Thermoleophilia</taxon>
        <taxon>Solirubrobacterales</taxon>
        <taxon>Conexibacteraceae</taxon>
        <taxon>Conexibacter</taxon>
    </lineage>
</organism>